<protein>
    <submittedName>
        <fullName evidence="1">Uncharacterized protein</fullName>
    </submittedName>
</protein>
<sequence length="39" mass="4138">MTLAACGGEEKIPPEPAARLVGNLDVSLHIFRETPHPVA</sequence>
<reference evidence="1" key="1">
    <citation type="submission" date="2020-02" db="EMBL/GenBank/DDBJ databases">
        <authorList>
            <person name="Meier V. D."/>
        </authorList>
    </citation>
    <scope>NUCLEOTIDE SEQUENCE</scope>
    <source>
        <strain evidence="1">AVDCRST_MAG17</strain>
    </source>
</reference>
<name>A0A6J4SDW1_9ACTN</name>
<evidence type="ECO:0000313" key="1">
    <source>
        <dbReference type="EMBL" id="CAA9495731.1"/>
    </source>
</evidence>
<gene>
    <name evidence="1" type="ORF">AVDCRST_MAG17-1084</name>
</gene>
<organism evidence="1">
    <name type="scientific">uncultured Solirubrobacterales bacterium</name>
    <dbReference type="NCBI Taxonomy" id="768556"/>
    <lineage>
        <taxon>Bacteria</taxon>
        <taxon>Bacillati</taxon>
        <taxon>Actinomycetota</taxon>
        <taxon>Thermoleophilia</taxon>
        <taxon>Solirubrobacterales</taxon>
        <taxon>environmental samples</taxon>
    </lineage>
</organism>
<proteinExistence type="predicted"/>
<dbReference type="AlphaFoldDB" id="A0A6J4SDW1"/>
<accession>A0A6J4SDW1</accession>
<dbReference type="EMBL" id="CADCVV010000074">
    <property type="protein sequence ID" value="CAA9495731.1"/>
    <property type="molecule type" value="Genomic_DNA"/>
</dbReference>